<dbReference type="EMBL" id="UINC01005848">
    <property type="protein sequence ID" value="SVA23928.1"/>
    <property type="molecule type" value="Genomic_DNA"/>
</dbReference>
<protein>
    <recommendedName>
        <fullName evidence="1">Carboxymuconolactone decarboxylase-like domain-containing protein</fullName>
    </recommendedName>
</protein>
<dbReference type="Gene3D" id="1.20.1290.10">
    <property type="entry name" value="AhpD-like"/>
    <property type="match status" value="1"/>
</dbReference>
<accession>A0A381U8Q5</accession>
<dbReference type="PANTHER" id="PTHR35446">
    <property type="entry name" value="SI:CH211-175M2.5"/>
    <property type="match status" value="1"/>
</dbReference>
<dbReference type="NCBIfam" id="TIGR01926">
    <property type="entry name" value="peroxid_rel"/>
    <property type="match status" value="1"/>
</dbReference>
<dbReference type="PANTHER" id="PTHR35446:SF2">
    <property type="entry name" value="CARBOXYMUCONOLACTONE DECARBOXYLASE-LIKE DOMAIN-CONTAINING PROTEIN"/>
    <property type="match status" value="1"/>
</dbReference>
<reference evidence="2" key="1">
    <citation type="submission" date="2018-05" db="EMBL/GenBank/DDBJ databases">
        <authorList>
            <person name="Lanie J.A."/>
            <person name="Ng W.-L."/>
            <person name="Kazmierczak K.M."/>
            <person name="Andrzejewski T.M."/>
            <person name="Davidsen T.M."/>
            <person name="Wayne K.J."/>
            <person name="Tettelin H."/>
            <person name="Glass J.I."/>
            <person name="Rusch D."/>
            <person name="Podicherti R."/>
            <person name="Tsui H.-C.T."/>
            <person name="Winkler M.E."/>
        </authorList>
    </citation>
    <scope>NUCLEOTIDE SEQUENCE</scope>
</reference>
<sequence length="183" mass="20271">MGFIRSLGDAPHLYDVMKTSPRMAIYLFKMTDEIMLTEGPLTAAEREIIAAYVSGLNACSFCYRGHKAIAEIFGVEEGLIDQLLEDFYSVELSPKMKAALEYARKLTETPSKMMQSDAEALYAAGWDESALMNIVEVTAVFAMYNRIADGTGVIAENTKTTLTKKKLGSYIENLINFGLKVPE</sequence>
<feature type="domain" description="Carboxymuconolactone decarboxylase-like" evidence="1">
    <location>
        <begin position="26"/>
        <end position="104"/>
    </location>
</feature>
<evidence type="ECO:0000313" key="2">
    <source>
        <dbReference type="EMBL" id="SVA23928.1"/>
    </source>
</evidence>
<evidence type="ECO:0000259" key="1">
    <source>
        <dbReference type="Pfam" id="PF02627"/>
    </source>
</evidence>
<gene>
    <name evidence="2" type="ORF">METZ01_LOCUS76782</name>
</gene>
<dbReference type="Pfam" id="PF02627">
    <property type="entry name" value="CMD"/>
    <property type="match status" value="1"/>
</dbReference>
<feature type="non-terminal residue" evidence="2">
    <location>
        <position position="183"/>
    </location>
</feature>
<dbReference type="NCBIfam" id="TIGR00778">
    <property type="entry name" value="ahpD_dom"/>
    <property type="match status" value="1"/>
</dbReference>
<dbReference type="InterPro" id="IPR003779">
    <property type="entry name" value="CMD-like"/>
</dbReference>
<dbReference type="InterPro" id="IPR010195">
    <property type="entry name" value="Uncharacterised_peroxidase-rel"/>
</dbReference>
<dbReference type="GO" id="GO:0051920">
    <property type="term" value="F:peroxiredoxin activity"/>
    <property type="evidence" value="ECO:0007669"/>
    <property type="project" value="InterPro"/>
</dbReference>
<dbReference type="InterPro" id="IPR004675">
    <property type="entry name" value="AhpD_core"/>
</dbReference>
<dbReference type="AlphaFoldDB" id="A0A381U8Q5"/>
<organism evidence="2">
    <name type="scientific">marine metagenome</name>
    <dbReference type="NCBI Taxonomy" id="408172"/>
    <lineage>
        <taxon>unclassified sequences</taxon>
        <taxon>metagenomes</taxon>
        <taxon>ecological metagenomes</taxon>
    </lineage>
</organism>
<dbReference type="InterPro" id="IPR029032">
    <property type="entry name" value="AhpD-like"/>
</dbReference>
<dbReference type="SUPFAM" id="SSF69118">
    <property type="entry name" value="AhpD-like"/>
    <property type="match status" value="1"/>
</dbReference>
<name>A0A381U8Q5_9ZZZZ</name>
<proteinExistence type="predicted"/>